<dbReference type="EMBL" id="GBRH01191234">
    <property type="protein sequence ID" value="JAE06662.1"/>
    <property type="molecule type" value="Transcribed_RNA"/>
</dbReference>
<organism evidence="2">
    <name type="scientific">Arundo donax</name>
    <name type="common">Giant reed</name>
    <name type="synonym">Donax arundinaceus</name>
    <dbReference type="NCBI Taxonomy" id="35708"/>
    <lineage>
        <taxon>Eukaryota</taxon>
        <taxon>Viridiplantae</taxon>
        <taxon>Streptophyta</taxon>
        <taxon>Embryophyta</taxon>
        <taxon>Tracheophyta</taxon>
        <taxon>Spermatophyta</taxon>
        <taxon>Magnoliopsida</taxon>
        <taxon>Liliopsida</taxon>
        <taxon>Poales</taxon>
        <taxon>Poaceae</taxon>
        <taxon>PACMAD clade</taxon>
        <taxon>Arundinoideae</taxon>
        <taxon>Arundineae</taxon>
        <taxon>Arundo</taxon>
    </lineage>
</organism>
<dbReference type="AlphaFoldDB" id="A0A0A9F2W8"/>
<proteinExistence type="predicted"/>
<accession>A0A0A9F2W8</accession>
<evidence type="ECO:0000313" key="2">
    <source>
        <dbReference type="EMBL" id="JAE06662.1"/>
    </source>
</evidence>
<reference evidence="2" key="2">
    <citation type="journal article" date="2015" name="Data Brief">
        <title>Shoot transcriptome of the giant reed, Arundo donax.</title>
        <authorList>
            <person name="Barrero R.A."/>
            <person name="Guerrero F.D."/>
            <person name="Moolhuijzen P."/>
            <person name="Goolsby J.A."/>
            <person name="Tidwell J."/>
            <person name="Bellgard S.E."/>
            <person name="Bellgard M.I."/>
        </authorList>
    </citation>
    <scope>NUCLEOTIDE SEQUENCE</scope>
    <source>
        <tissue evidence="2">Shoot tissue taken approximately 20 cm above the soil surface</tissue>
    </source>
</reference>
<sequence length="68" mass="6635">MRSLTFVTRRRGSGSGDGSHVAHGELHPRRGAPLPTRGVDGRGGGEIAAGAGDRWIGGEGGGGGGEGG</sequence>
<reference evidence="2" key="1">
    <citation type="submission" date="2014-09" db="EMBL/GenBank/DDBJ databases">
        <authorList>
            <person name="Magalhaes I.L.F."/>
            <person name="Oliveira U."/>
            <person name="Santos F.R."/>
            <person name="Vidigal T.H.D.A."/>
            <person name="Brescovit A.D."/>
            <person name="Santos A.J."/>
        </authorList>
    </citation>
    <scope>NUCLEOTIDE SEQUENCE</scope>
    <source>
        <tissue evidence="2">Shoot tissue taken approximately 20 cm above the soil surface</tissue>
    </source>
</reference>
<feature type="region of interest" description="Disordered" evidence="1">
    <location>
        <begin position="1"/>
        <end position="68"/>
    </location>
</feature>
<evidence type="ECO:0000256" key="1">
    <source>
        <dbReference type="SAM" id="MobiDB-lite"/>
    </source>
</evidence>
<name>A0A0A9F2W8_ARUDO</name>
<feature type="compositionally biased region" description="Gly residues" evidence="1">
    <location>
        <begin position="55"/>
        <end position="68"/>
    </location>
</feature>
<protein>
    <submittedName>
        <fullName evidence="2">Uncharacterized protein</fullName>
    </submittedName>
</protein>